<keyword evidence="3" id="KW-0378">Hydrolase</keyword>
<evidence type="ECO:0000256" key="1">
    <source>
        <dbReference type="SAM" id="SignalP"/>
    </source>
</evidence>
<feature type="domain" description="Beta-lactamase-related" evidence="2">
    <location>
        <begin position="60"/>
        <end position="377"/>
    </location>
</feature>
<dbReference type="GO" id="GO:0016787">
    <property type="term" value="F:hydrolase activity"/>
    <property type="evidence" value="ECO:0007669"/>
    <property type="project" value="UniProtKB-KW"/>
</dbReference>
<organism evidence="3 4">
    <name type="scientific">Peiella sedimenti</name>
    <dbReference type="NCBI Taxonomy" id="3061083"/>
    <lineage>
        <taxon>Bacteria</taxon>
        <taxon>Pseudomonadati</taxon>
        <taxon>Pseudomonadota</taxon>
        <taxon>Alphaproteobacteria</taxon>
        <taxon>Caulobacterales</taxon>
        <taxon>Caulobacteraceae</taxon>
        <taxon>Peiella</taxon>
    </lineage>
</organism>
<name>A0ABT8SP83_9CAUL</name>
<dbReference type="EC" id="3.1.1.103" evidence="3"/>
<evidence type="ECO:0000259" key="2">
    <source>
        <dbReference type="Pfam" id="PF00144"/>
    </source>
</evidence>
<dbReference type="Proteomes" id="UP001169063">
    <property type="component" value="Unassembled WGS sequence"/>
</dbReference>
<dbReference type="PANTHER" id="PTHR46825">
    <property type="entry name" value="D-ALANYL-D-ALANINE-CARBOXYPEPTIDASE/ENDOPEPTIDASE AMPH"/>
    <property type="match status" value="1"/>
</dbReference>
<dbReference type="InterPro" id="IPR012338">
    <property type="entry name" value="Beta-lactam/transpept-like"/>
</dbReference>
<dbReference type="InterPro" id="IPR001466">
    <property type="entry name" value="Beta-lactam-related"/>
</dbReference>
<reference evidence="3" key="1">
    <citation type="submission" date="2023-07" db="EMBL/GenBank/DDBJ databases">
        <title>Brevundimonas soil sp. nov., isolated from the soil of chemical plant.</title>
        <authorList>
            <person name="Wu N."/>
        </authorList>
    </citation>
    <scope>NUCLEOTIDE SEQUENCE</scope>
    <source>
        <strain evidence="3">XZ-24</strain>
    </source>
</reference>
<dbReference type="EMBL" id="JAUKTR010000006">
    <property type="protein sequence ID" value="MDO1560304.1"/>
    <property type="molecule type" value="Genomic_DNA"/>
</dbReference>
<accession>A0ABT8SP83</accession>
<feature type="signal peptide" evidence="1">
    <location>
        <begin position="1"/>
        <end position="26"/>
    </location>
</feature>
<dbReference type="SUPFAM" id="SSF56601">
    <property type="entry name" value="beta-lactamase/transpeptidase-like"/>
    <property type="match status" value="1"/>
</dbReference>
<feature type="chain" id="PRO_5046391276" evidence="1">
    <location>
        <begin position="27"/>
        <end position="488"/>
    </location>
</feature>
<dbReference type="InterPro" id="IPR050491">
    <property type="entry name" value="AmpC-like"/>
</dbReference>
<protein>
    <submittedName>
        <fullName evidence="3">Serine hydrolase domain-containing protein</fullName>
        <ecNumber evidence="3">3.1.1.103</ecNumber>
    </submittedName>
</protein>
<evidence type="ECO:0000313" key="4">
    <source>
        <dbReference type="Proteomes" id="UP001169063"/>
    </source>
</evidence>
<proteinExistence type="predicted"/>
<dbReference type="PANTHER" id="PTHR46825:SF12">
    <property type="entry name" value="PENICILLIN-BINDING PROTEIN 4"/>
    <property type="match status" value="1"/>
</dbReference>
<sequence length="488" mass="51811">MTLKTGRWGVLALMAALALQAGAAQARTSEDHEARWARIERSLTPLYQVQGRQYEPQSLSEVMAQNNVPAVSIAFVDDGRIVRAVAYGQADAETGAAATPETLFQAASVSKAVAATAMLDLVEAGALSLDAPVNDQMTGWRLPQSEFTDRTPPTLRMLLNHTAGVTVHGFPGYASGEPIPTALQILAGEPPANTDPILVDTPPGVAWRYSGGGYVIAQVLAAEAAGEDFDALARRLVFEPWGMSSSSYRQPLDGELRLRAASAHDAQGRPVEGGSHAYPELAAAGLWTTPSDLARWLIGVSEARAGRDDRVLEAGTARAMTTAGLGEWGLGVQVRGEGDGLEFRHTGSNEGFRSVVVAFPERRQGVVVMMNGEAGAEVMGPIVQAVAQEYGWPHYPPRAIPFVATPSETLAQLAGAYGVAPRRLEVEMSPSGDTLSLQLGRRRLELIPQGGDVFLESRGLGRAEFERGDDGAVVAISLNGARFERQAP</sequence>
<dbReference type="Gene3D" id="3.40.710.10">
    <property type="entry name" value="DD-peptidase/beta-lactamase superfamily"/>
    <property type="match status" value="1"/>
</dbReference>
<dbReference type="Pfam" id="PF00144">
    <property type="entry name" value="Beta-lactamase"/>
    <property type="match status" value="1"/>
</dbReference>
<keyword evidence="1" id="KW-0732">Signal</keyword>
<dbReference type="RefSeq" id="WP_302110736.1">
    <property type="nucleotide sequence ID" value="NZ_JAUKTR010000006.1"/>
</dbReference>
<gene>
    <name evidence="3" type="ORF">Q0812_12780</name>
</gene>
<comment type="caution">
    <text evidence="3">The sequence shown here is derived from an EMBL/GenBank/DDBJ whole genome shotgun (WGS) entry which is preliminary data.</text>
</comment>
<keyword evidence="4" id="KW-1185">Reference proteome</keyword>
<evidence type="ECO:0000313" key="3">
    <source>
        <dbReference type="EMBL" id="MDO1560304.1"/>
    </source>
</evidence>